<dbReference type="Proteomes" id="UP000053398">
    <property type="component" value="Unassembled WGS sequence"/>
</dbReference>
<name>A0A124HK13_STRCK</name>
<dbReference type="PRINTS" id="PR00081">
    <property type="entry name" value="GDHRDH"/>
</dbReference>
<keyword evidence="2" id="KW-0560">Oxidoreductase</keyword>
<accession>A0A124HK13</accession>
<gene>
    <name evidence="4" type="ORF">AQJ11_35530</name>
</gene>
<keyword evidence="5" id="KW-1185">Reference proteome</keyword>
<sequence length="308" mass="32281">MAERGPLDGRVAIVTGAGRGIGRGEAIALAAAGAKVVVNDVGVRADGHGAAEGPADEVVEFIRSQGGEAVASYESVADWEGAGRVVATAVERFGRLDILVNNAGIVRQHKIEEVTEEDFDLTIDVNLKGTFAMCRSAIPVLRQYDGGRIVNTCSNQWAAPIGNPEYAASKGGVVSLTYELAWELHSDGITVNAIAPFALTRMTEDAQQRDAALVASGAMSARRAKAKEARADAGLVAPIVVYLASAAAADVTGCVFRAGGGKIGIYSHPVETRTIFREEQNGPWSHDELVDLLPRTVLANGSKAPHIL</sequence>
<dbReference type="AlphaFoldDB" id="A0A124HK13"/>
<dbReference type="Gene3D" id="3.40.50.720">
    <property type="entry name" value="NAD(P)-binding Rossmann-like Domain"/>
    <property type="match status" value="1"/>
</dbReference>
<dbReference type="PANTHER" id="PTHR45024">
    <property type="entry name" value="DEHYDROGENASES, SHORT CHAIN"/>
    <property type="match status" value="1"/>
</dbReference>
<reference evidence="4 5" key="1">
    <citation type="submission" date="2015-10" db="EMBL/GenBank/DDBJ databases">
        <title>Draft genome sequence of Streptomyces corchorusii DSM 40340, type strain for the species Streptomyces corchorusii.</title>
        <authorList>
            <person name="Ruckert C."/>
            <person name="Winkler A."/>
            <person name="Kalinowski J."/>
            <person name="Kampfer P."/>
            <person name="Glaeser S."/>
        </authorList>
    </citation>
    <scope>NUCLEOTIDE SEQUENCE [LARGE SCALE GENOMIC DNA]</scope>
    <source>
        <strain evidence="4 5">DSM 40340</strain>
    </source>
</reference>
<dbReference type="InterPro" id="IPR051687">
    <property type="entry name" value="Peroxisomal_Beta-Oxidation"/>
</dbReference>
<organism evidence="4 5">
    <name type="scientific">Streptomyces corchorusii</name>
    <name type="common">Streptomyces chibaensis</name>
    <dbReference type="NCBI Taxonomy" id="1903"/>
    <lineage>
        <taxon>Bacteria</taxon>
        <taxon>Bacillati</taxon>
        <taxon>Actinomycetota</taxon>
        <taxon>Actinomycetes</taxon>
        <taxon>Kitasatosporales</taxon>
        <taxon>Streptomycetaceae</taxon>
        <taxon>Streptomyces</taxon>
    </lineage>
</organism>
<evidence type="ECO:0000313" key="5">
    <source>
        <dbReference type="Proteomes" id="UP000053398"/>
    </source>
</evidence>
<dbReference type="PRINTS" id="PR00080">
    <property type="entry name" value="SDRFAMILY"/>
</dbReference>
<dbReference type="RefSeq" id="WP_059265990.1">
    <property type="nucleotide sequence ID" value="NZ_KQ948367.1"/>
</dbReference>
<comment type="caution">
    <text evidence="4">The sequence shown here is derived from an EMBL/GenBank/DDBJ whole genome shotgun (WGS) entry which is preliminary data.</text>
</comment>
<evidence type="ECO:0000313" key="4">
    <source>
        <dbReference type="EMBL" id="KUN18193.1"/>
    </source>
</evidence>
<evidence type="ECO:0000256" key="3">
    <source>
        <dbReference type="RuleBase" id="RU000363"/>
    </source>
</evidence>
<dbReference type="GO" id="GO:0016491">
    <property type="term" value="F:oxidoreductase activity"/>
    <property type="evidence" value="ECO:0007669"/>
    <property type="project" value="UniProtKB-KW"/>
</dbReference>
<evidence type="ECO:0000256" key="1">
    <source>
        <dbReference type="ARBA" id="ARBA00006484"/>
    </source>
</evidence>
<dbReference type="InterPro" id="IPR036291">
    <property type="entry name" value="NAD(P)-bd_dom_sf"/>
</dbReference>
<dbReference type="EMBL" id="LMWP01000045">
    <property type="protein sequence ID" value="KUN18193.1"/>
    <property type="molecule type" value="Genomic_DNA"/>
</dbReference>
<protein>
    <submittedName>
        <fullName evidence="4">Short-chain dehydrogenase</fullName>
    </submittedName>
</protein>
<dbReference type="InterPro" id="IPR002347">
    <property type="entry name" value="SDR_fam"/>
</dbReference>
<comment type="similarity">
    <text evidence="1 3">Belongs to the short-chain dehydrogenases/reductases (SDR) family.</text>
</comment>
<dbReference type="SUPFAM" id="SSF51735">
    <property type="entry name" value="NAD(P)-binding Rossmann-fold domains"/>
    <property type="match status" value="1"/>
</dbReference>
<dbReference type="PANTHER" id="PTHR45024:SF2">
    <property type="entry name" value="SCP2 DOMAIN-CONTAINING PROTEIN"/>
    <property type="match status" value="1"/>
</dbReference>
<evidence type="ECO:0000256" key="2">
    <source>
        <dbReference type="ARBA" id="ARBA00023002"/>
    </source>
</evidence>
<proteinExistence type="inferred from homology"/>
<dbReference type="Pfam" id="PF00106">
    <property type="entry name" value="adh_short"/>
    <property type="match status" value="1"/>
</dbReference>
<dbReference type="FunFam" id="3.40.50.720:FF:000084">
    <property type="entry name" value="Short-chain dehydrogenase reductase"/>
    <property type="match status" value="1"/>
</dbReference>